<sequence>MMFGGVFGRLPQPVIAAQQGVKAVIDALEQHRRRGLPVRRMDAQLAQQFFQRHLTAVATLDIVDGGFQVSFKIRS</sequence>
<proteinExistence type="predicted"/>
<name>A0ABY3NMV0_9GAMM</name>
<comment type="caution">
    <text evidence="1">The sequence shown here is derived from an EMBL/GenBank/DDBJ whole genome shotgun (WGS) entry which is preliminary data.</text>
</comment>
<dbReference type="Proteomes" id="UP000324170">
    <property type="component" value="Unassembled WGS sequence"/>
</dbReference>
<evidence type="ECO:0000313" key="1">
    <source>
        <dbReference type="EMBL" id="TYO96053.1"/>
    </source>
</evidence>
<protein>
    <submittedName>
        <fullName evidence="1">Uncharacterized protein</fullName>
    </submittedName>
</protein>
<dbReference type="EMBL" id="VNHN01000097">
    <property type="protein sequence ID" value="TYO96053.1"/>
    <property type="molecule type" value="Genomic_DNA"/>
</dbReference>
<organism evidence="1 2">
    <name type="scientific">Xenorhabdus doucetiae</name>
    <dbReference type="NCBI Taxonomy" id="351671"/>
    <lineage>
        <taxon>Bacteria</taxon>
        <taxon>Pseudomonadati</taxon>
        <taxon>Pseudomonadota</taxon>
        <taxon>Gammaproteobacteria</taxon>
        <taxon>Enterobacterales</taxon>
        <taxon>Morganellaceae</taxon>
        <taxon>Xenorhabdus</taxon>
    </lineage>
</organism>
<accession>A0ABY3NMV0</accession>
<gene>
    <name evidence="1" type="ORF">LY16_03482</name>
</gene>
<reference evidence="1 2" key="1">
    <citation type="submission" date="2019-07" db="EMBL/GenBank/DDBJ databases">
        <title>Genomic Encyclopedia of Type Strains, Phase I: the one thousand microbial genomes (KMG-I) project.</title>
        <authorList>
            <person name="Kyrpides N."/>
        </authorList>
    </citation>
    <scope>NUCLEOTIDE SEQUENCE [LARGE SCALE GENOMIC DNA]</scope>
    <source>
        <strain evidence="1 2">DSM 17909</strain>
    </source>
</reference>
<keyword evidence="2" id="KW-1185">Reference proteome</keyword>
<evidence type="ECO:0000313" key="2">
    <source>
        <dbReference type="Proteomes" id="UP000324170"/>
    </source>
</evidence>